<dbReference type="STRING" id="1397108.IMCC12053_2536"/>
<evidence type="ECO:0000313" key="1">
    <source>
        <dbReference type="EMBL" id="ALI56483.1"/>
    </source>
</evidence>
<sequence length="462" mass="50039">MQLRMPLALSACLAGFMILASPTCAQTVAPVLQLSQNEVLALVETQLISGRADLALKLVDGLLATRPDVYPAHLIRIDALRRLGRTDAALRAARAAWRAAPNASERTRVARLASVEAYKDGKTFQSKLWLRRASNTADTPAQKRGIARNFNEIRRYDPWTTNFSFSISPSSNVNNGAQGDVYSVDGSPWIGTVDAQSQALSGYRISASAAARHRWEKARGLSLYTGVSISNTLVKLSSTAKTDAPDAVETDYDFGRISLEFGGTKAIGKRHAVAWDIAAGRVFSGRAPYSDTLSATITDIRALTNGSVIRNSLEARGTFAVSPDRADAHSLRYSVGLTPAKTARGSFNHAAYVERVFSDASTLARDSYGVSTKFTAANPVFGTQAYFAIGAEFSRYETYPFVNTPVTRSDKTLFGVASFTFTDQAIYGFAPELKINFGQTWSNMSRFDTRTTAIGLGIKSAF</sequence>
<protein>
    <submittedName>
        <fullName evidence="1">Uncharacterized protein</fullName>
    </submittedName>
</protein>
<dbReference type="EMBL" id="CP012023">
    <property type="protein sequence ID" value="ALI56483.1"/>
    <property type="molecule type" value="Genomic_DNA"/>
</dbReference>
<dbReference type="PATRIC" id="fig|1397108.4.peg.2591"/>
<evidence type="ECO:0000313" key="2">
    <source>
        <dbReference type="Proteomes" id="UP000064920"/>
    </source>
</evidence>
<dbReference type="Gene3D" id="1.25.40.10">
    <property type="entry name" value="Tetratricopeptide repeat domain"/>
    <property type="match status" value="1"/>
</dbReference>
<dbReference type="Proteomes" id="UP000064920">
    <property type="component" value="Chromosome"/>
</dbReference>
<reference evidence="1 2" key="1">
    <citation type="submission" date="2015-05" db="EMBL/GenBank/DDBJ databases">
        <authorList>
            <person name="Wang D.B."/>
            <person name="Wang M."/>
        </authorList>
    </citation>
    <scope>NUCLEOTIDE SEQUENCE [LARGE SCALE GENOMIC DNA]</scope>
    <source>
        <strain evidence="1 2">IMCC 12053</strain>
    </source>
</reference>
<proteinExistence type="predicted"/>
<dbReference type="SUPFAM" id="SSF48452">
    <property type="entry name" value="TPR-like"/>
    <property type="match status" value="1"/>
</dbReference>
<dbReference type="KEGG" id="cmar:IMCC12053_2536"/>
<gene>
    <name evidence="1" type="ORF">IMCC12053_2536</name>
</gene>
<dbReference type="InterPro" id="IPR011990">
    <property type="entry name" value="TPR-like_helical_dom_sf"/>
</dbReference>
<name>A0A0P0ACD3_9RHOB</name>
<dbReference type="AlphaFoldDB" id="A0A0P0ACD3"/>
<keyword evidence="2" id="KW-1185">Reference proteome</keyword>
<accession>A0A0P0ACD3</accession>
<organism evidence="1 2">
    <name type="scientific">Celeribacter marinus</name>
    <dbReference type="NCBI Taxonomy" id="1397108"/>
    <lineage>
        <taxon>Bacteria</taxon>
        <taxon>Pseudomonadati</taxon>
        <taxon>Pseudomonadota</taxon>
        <taxon>Alphaproteobacteria</taxon>
        <taxon>Rhodobacterales</taxon>
        <taxon>Roseobacteraceae</taxon>
        <taxon>Celeribacter</taxon>
    </lineage>
</organism>